<gene>
    <name evidence="2" type="ORF">PCOR1329_LOCUS49232</name>
</gene>
<protein>
    <submittedName>
        <fullName evidence="2">Uncharacterized protein</fullName>
    </submittedName>
</protein>
<evidence type="ECO:0000313" key="2">
    <source>
        <dbReference type="EMBL" id="CAK0860181.1"/>
    </source>
</evidence>
<evidence type="ECO:0000256" key="1">
    <source>
        <dbReference type="SAM" id="MobiDB-lite"/>
    </source>
</evidence>
<accession>A0ABN9UK35</accession>
<feature type="compositionally biased region" description="Basic residues" evidence="1">
    <location>
        <begin position="105"/>
        <end position="114"/>
    </location>
</feature>
<organism evidence="2 3">
    <name type="scientific">Prorocentrum cordatum</name>
    <dbReference type="NCBI Taxonomy" id="2364126"/>
    <lineage>
        <taxon>Eukaryota</taxon>
        <taxon>Sar</taxon>
        <taxon>Alveolata</taxon>
        <taxon>Dinophyceae</taxon>
        <taxon>Prorocentrales</taxon>
        <taxon>Prorocentraceae</taxon>
        <taxon>Prorocentrum</taxon>
    </lineage>
</organism>
<dbReference type="Proteomes" id="UP001189429">
    <property type="component" value="Unassembled WGS sequence"/>
</dbReference>
<evidence type="ECO:0000313" key="3">
    <source>
        <dbReference type="Proteomes" id="UP001189429"/>
    </source>
</evidence>
<proteinExistence type="predicted"/>
<comment type="caution">
    <text evidence="2">The sequence shown here is derived from an EMBL/GenBank/DDBJ whole genome shotgun (WGS) entry which is preliminary data.</text>
</comment>
<keyword evidence="3" id="KW-1185">Reference proteome</keyword>
<dbReference type="EMBL" id="CAUYUJ010015954">
    <property type="protein sequence ID" value="CAK0860181.1"/>
    <property type="molecule type" value="Genomic_DNA"/>
</dbReference>
<feature type="region of interest" description="Disordered" evidence="1">
    <location>
        <begin position="103"/>
        <end position="122"/>
    </location>
</feature>
<reference evidence="2" key="1">
    <citation type="submission" date="2023-10" db="EMBL/GenBank/DDBJ databases">
        <authorList>
            <person name="Chen Y."/>
            <person name="Shah S."/>
            <person name="Dougan E. K."/>
            <person name="Thang M."/>
            <person name="Chan C."/>
        </authorList>
    </citation>
    <scope>NUCLEOTIDE SEQUENCE [LARGE SCALE GENOMIC DNA]</scope>
</reference>
<name>A0ABN9UK35_9DINO</name>
<sequence length="122" mass="12651">MGRMGAYSGDDSLVRGGCFVHDVLEICGGGPREGQADRCAKISASSVASASSPLSDHPPHFVLIIKCCGQRKGIWVPTGAQGYSRASRVAAEAAQLAISTGWRGGARKTARRAPRGAVREVG</sequence>